<evidence type="ECO:0000256" key="1">
    <source>
        <dbReference type="SAM" id="MobiDB-lite"/>
    </source>
</evidence>
<dbReference type="Proteomes" id="UP000515125">
    <property type="component" value="Unplaced"/>
</dbReference>
<feature type="domain" description="KRR1 small subunit processome component second KH" evidence="2">
    <location>
        <begin position="1"/>
        <end position="66"/>
    </location>
</feature>
<dbReference type="Pfam" id="PF21800">
    <property type="entry name" value="KH_KRR1_2nd"/>
    <property type="match status" value="1"/>
</dbReference>
<dbReference type="InterPro" id="IPR048549">
    <property type="entry name" value="KRR1-like_KH2_euk"/>
</dbReference>
<sequence>MMCDIIKIGGMVRNKEKFVKRRQRLVGPNGSTLKALELLTECYILVQGQTVAVMGHLKGLKQRRKMEELPEKQKQKTAEKRKNRAQEFVPTAEDTTAKRHKRLEEKQAKIREEQLRIPDAADVVEKVKATQKEGQSKLRSRQVDASSFLL</sequence>
<dbReference type="GeneID" id="34620836"/>
<dbReference type="InterPro" id="IPR048548">
    <property type="entry name" value="KRR1-like_KH2"/>
</dbReference>
<dbReference type="CDD" id="cd22394">
    <property type="entry name" value="KH-I_KRR1_rpt2"/>
    <property type="match status" value="1"/>
</dbReference>
<keyword evidence="3" id="KW-1185">Reference proteome</keyword>
<feature type="region of interest" description="Disordered" evidence="1">
    <location>
        <begin position="128"/>
        <end position="150"/>
    </location>
</feature>
<accession>A0A6P6S220</accession>
<evidence type="ECO:0000313" key="4">
    <source>
        <dbReference type="RefSeq" id="XP_026193849.1"/>
    </source>
</evidence>
<dbReference type="AlphaFoldDB" id="A0A6P6S220"/>
<protein>
    <submittedName>
        <fullName evidence="4">KRR1 small subunit processome component homolog</fullName>
    </submittedName>
</protein>
<feature type="compositionally biased region" description="Basic and acidic residues" evidence="1">
    <location>
        <begin position="65"/>
        <end position="80"/>
    </location>
</feature>
<feature type="region of interest" description="Disordered" evidence="1">
    <location>
        <begin position="61"/>
        <end position="110"/>
    </location>
</feature>
<evidence type="ECO:0000313" key="3">
    <source>
        <dbReference type="Proteomes" id="UP000515125"/>
    </source>
</evidence>
<dbReference type="PANTHER" id="PTHR12581">
    <property type="entry name" value="HIV-1 REV BINDING PROTEIN 2, 3"/>
    <property type="match status" value="1"/>
</dbReference>
<gene>
    <name evidence="4" type="primary">LOC34620836</name>
</gene>
<evidence type="ECO:0000259" key="2">
    <source>
        <dbReference type="Pfam" id="PF21800"/>
    </source>
</evidence>
<dbReference type="GO" id="GO:0032040">
    <property type="term" value="C:small-subunit processome"/>
    <property type="evidence" value="ECO:0007669"/>
    <property type="project" value="TreeGrafter"/>
</dbReference>
<name>A0A6P6S220_9EIME</name>
<reference evidence="4" key="1">
    <citation type="submission" date="2025-08" db="UniProtKB">
        <authorList>
            <consortium name="RefSeq"/>
        </authorList>
    </citation>
    <scope>IDENTIFICATION</scope>
</reference>
<proteinExistence type="predicted"/>
<dbReference type="OrthoDB" id="441223at2759"/>
<dbReference type="GO" id="GO:0003723">
    <property type="term" value="F:RNA binding"/>
    <property type="evidence" value="ECO:0007669"/>
    <property type="project" value="UniProtKB-KW"/>
</dbReference>
<organism evidence="3 4">
    <name type="scientific">Cyclospora cayetanensis</name>
    <dbReference type="NCBI Taxonomy" id="88456"/>
    <lineage>
        <taxon>Eukaryota</taxon>
        <taxon>Sar</taxon>
        <taxon>Alveolata</taxon>
        <taxon>Apicomplexa</taxon>
        <taxon>Conoidasida</taxon>
        <taxon>Coccidia</taxon>
        <taxon>Eucoccidiorida</taxon>
        <taxon>Eimeriorina</taxon>
        <taxon>Eimeriidae</taxon>
        <taxon>Cyclospora</taxon>
    </lineage>
</organism>
<dbReference type="InterPro" id="IPR024166">
    <property type="entry name" value="rRNA_assembly_KRR1"/>
</dbReference>
<dbReference type="InterPro" id="IPR036612">
    <property type="entry name" value="KH_dom_type_1_sf"/>
</dbReference>
<dbReference type="RefSeq" id="XP_026193849.1">
    <property type="nucleotide sequence ID" value="XM_026338064.1"/>
</dbReference>
<dbReference type="PANTHER" id="PTHR12581:SF0">
    <property type="entry name" value="KRR1 SMALL SUBUNIT PROCESSOME COMPONENT HOMOLOG"/>
    <property type="match status" value="1"/>
</dbReference>
<dbReference type="SUPFAM" id="SSF54791">
    <property type="entry name" value="Eukaryotic type KH-domain (KH-domain type I)"/>
    <property type="match status" value="1"/>
</dbReference>
<dbReference type="Gene3D" id="3.30.1370.10">
    <property type="entry name" value="K Homology domain, type 1"/>
    <property type="match status" value="1"/>
</dbReference>